<evidence type="ECO:0000313" key="8">
    <source>
        <dbReference type="Proteomes" id="UP000266673"/>
    </source>
</evidence>
<evidence type="ECO:0000313" key="7">
    <source>
        <dbReference type="EMBL" id="RIB16785.1"/>
    </source>
</evidence>
<dbReference type="AlphaFoldDB" id="A0A397V303"/>
<keyword evidence="6" id="KW-0503">Monooxygenase</keyword>
<accession>A0A397V303</accession>
<comment type="cofactor">
    <cofactor evidence="1 5">
        <name>heme</name>
        <dbReference type="ChEBI" id="CHEBI:30413"/>
    </cofactor>
</comment>
<dbReference type="PRINTS" id="PR00463">
    <property type="entry name" value="EP450I"/>
</dbReference>
<dbReference type="CDD" id="cd00302">
    <property type="entry name" value="cytochrome_P450"/>
    <property type="match status" value="1"/>
</dbReference>
<dbReference type="Pfam" id="PF00067">
    <property type="entry name" value="p450"/>
    <property type="match status" value="1"/>
</dbReference>
<keyword evidence="6" id="KW-0560">Oxidoreductase</keyword>
<dbReference type="InterPro" id="IPR036396">
    <property type="entry name" value="Cyt_P450_sf"/>
</dbReference>
<dbReference type="PANTHER" id="PTHR24305">
    <property type="entry name" value="CYTOCHROME P450"/>
    <property type="match status" value="1"/>
</dbReference>
<protein>
    <submittedName>
        <fullName evidence="7">Cytochrome P450</fullName>
    </submittedName>
</protein>
<dbReference type="InterPro" id="IPR017972">
    <property type="entry name" value="Cyt_P450_CS"/>
</dbReference>
<dbReference type="EMBL" id="QKWP01000650">
    <property type="protein sequence ID" value="RIB16785.1"/>
    <property type="molecule type" value="Genomic_DNA"/>
</dbReference>
<organism evidence="7 8">
    <name type="scientific">Gigaspora rosea</name>
    <dbReference type="NCBI Taxonomy" id="44941"/>
    <lineage>
        <taxon>Eukaryota</taxon>
        <taxon>Fungi</taxon>
        <taxon>Fungi incertae sedis</taxon>
        <taxon>Mucoromycota</taxon>
        <taxon>Glomeromycotina</taxon>
        <taxon>Glomeromycetes</taxon>
        <taxon>Diversisporales</taxon>
        <taxon>Gigasporaceae</taxon>
        <taxon>Gigaspora</taxon>
    </lineage>
</organism>
<evidence type="ECO:0000256" key="3">
    <source>
        <dbReference type="ARBA" id="ARBA00022723"/>
    </source>
</evidence>
<dbReference type="SUPFAM" id="SSF48264">
    <property type="entry name" value="Cytochrome P450"/>
    <property type="match status" value="1"/>
</dbReference>
<evidence type="ECO:0000256" key="5">
    <source>
        <dbReference type="PIRSR" id="PIRSR602401-1"/>
    </source>
</evidence>
<dbReference type="GO" id="GO:0016705">
    <property type="term" value="F:oxidoreductase activity, acting on paired donors, with incorporation or reduction of molecular oxygen"/>
    <property type="evidence" value="ECO:0007669"/>
    <property type="project" value="InterPro"/>
</dbReference>
<dbReference type="InterPro" id="IPR002401">
    <property type="entry name" value="Cyt_P450_E_grp-I"/>
</dbReference>
<evidence type="ECO:0000256" key="2">
    <source>
        <dbReference type="ARBA" id="ARBA00010617"/>
    </source>
</evidence>
<comment type="similarity">
    <text evidence="2 6">Belongs to the cytochrome P450 family.</text>
</comment>
<evidence type="ECO:0000256" key="1">
    <source>
        <dbReference type="ARBA" id="ARBA00001971"/>
    </source>
</evidence>
<feature type="binding site" description="axial binding residue" evidence="5">
    <location>
        <position position="146"/>
    </location>
    <ligand>
        <name>heme</name>
        <dbReference type="ChEBI" id="CHEBI:30413"/>
    </ligand>
    <ligandPart>
        <name>Fe</name>
        <dbReference type="ChEBI" id="CHEBI:18248"/>
    </ligandPart>
</feature>
<comment type="caution">
    <text evidence="7">The sequence shown here is derived from an EMBL/GenBank/DDBJ whole genome shotgun (WGS) entry which is preliminary data.</text>
</comment>
<sequence>MNDDEIKGILAEVLAASVETWIIYNVAKNPKILEKIRTEILNVFGLDENITITYEKLEKCHYIEAVINETLRYSSPLAANLRVLEGDEIIDDHYWQSGTWFWIDNERIMNHPNNWNEPEYFNPDRGTGEKIRRNIFIPFGGGIRMCPGRNLALIEIKMLIISLYRKYSIELVNEKDPVKLEVNITIKDYWAKHIQLAKS</sequence>
<dbReference type="PRINTS" id="PR00385">
    <property type="entry name" value="P450"/>
</dbReference>
<name>A0A397V303_9GLOM</name>
<keyword evidence="4 5" id="KW-0408">Iron</keyword>
<dbReference type="GO" id="GO:0020037">
    <property type="term" value="F:heme binding"/>
    <property type="evidence" value="ECO:0007669"/>
    <property type="project" value="InterPro"/>
</dbReference>
<proteinExistence type="inferred from homology"/>
<dbReference type="STRING" id="44941.A0A397V303"/>
<dbReference type="PANTHER" id="PTHR24305:SF166">
    <property type="entry name" value="CYTOCHROME P450 12A4, MITOCHONDRIAL-RELATED"/>
    <property type="match status" value="1"/>
</dbReference>
<dbReference type="InterPro" id="IPR050121">
    <property type="entry name" value="Cytochrome_P450_monoxygenase"/>
</dbReference>
<keyword evidence="5 6" id="KW-0349">Heme</keyword>
<keyword evidence="8" id="KW-1185">Reference proteome</keyword>
<dbReference type="PROSITE" id="PS00086">
    <property type="entry name" value="CYTOCHROME_P450"/>
    <property type="match status" value="1"/>
</dbReference>
<keyword evidence="3 5" id="KW-0479">Metal-binding</keyword>
<dbReference type="Proteomes" id="UP000266673">
    <property type="component" value="Unassembled WGS sequence"/>
</dbReference>
<gene>
    <name evidence="7" type="ORF">C2G38_2188967</name>
</gene>
<evidence type="ECO:0000256" key="6">
    <source>
        <dbReference type="RuleBase" id="RU000461"/>
    </source>
</evidence>
<dbReference type="GO" id="GO:0005506">
    <property type="term" value="F:iron ion binding"/>
    <property type="evidence" value="ECO:0007669"/>
    <property type="project" value="InterPro"/>
</dbReference>
<reference evidence="7 8" key="1">
    <citation type="submission" date="2018-06" db="EMBL/GenBank/DDBJ databases">
        <title>Comparative genomics reveals the genomic features of Rhizophagus irregularis, R. cerebriforme, R. diaphanum and Gigaspora rosea, and their symbiotic lifestyle signature.</title>
        <authorList>
            <person name="Morin E."/>
            <person name="San Clemente H."/>
            <person name="Chen E.C.H."/>
            <person name="De La Providencia I."/>
            <person name="Hainaut M."/>
            <person name="Kuo A."/>
            <person name="Kohler A."/>
            <person name="Murat C."/>
            <person name="Tang N."/>
            <person name="Roy S."/>
            <person name="Loubradou J."/>
            <person name="Henrissat B."/>
            <person name="Grigoriev I.V."/>
            <person name="Corradi N."/>
            <person name="Roux C."/>
            <person name="Martin F.M."/>
        </authorList>
    </citation>
    <scope>NUCLEOTIDE SEQUENCE [LARGE SCALE GENOMIC DNA]</scope>
    <source>
        <strain evidence="7 8">DAOM 194757</strain>
    </source>
</reference>
<dbReference type="InterPro" id="IPR001128">
    <property type="entry name" value="Cyt_P450"/>
</dbReference>
<evidence type="ECO:0000256" key="4">
    <source>
        <dbReference type="ARBA" id="ARBA00023004"/>
    </source>
</evidence>
<dbReference type="GO" id="GO:0004497">
    <property type="term" value="F:monooxygenase activity"/>
    <property type="evidence" value="ECO:0007669"/>
    <property type="project" value="UniProtKB-KW"/>
</dbReference>
<dbReference type="Gene3D" id="1.10.630.10">
    <property type="entry name" value="Cytochrome P450"/>
    <property type="match status" value="1"/>
</dbReference>
<dbReference type="OrthoDB" id="1844152at2759"/>